<feature type="compositionally biased region" description="Polar residues" evidence="7">
    <location>
        <begin position="511"/>
        <end position="531"/>
    </location>
</feature>
<dbReference type="InterPro" id="IPR019528">
    <property type="entry name" value="PACT_domain"/>
</dbReference>
<feature type="compositionally biased region" description="Basic and acidic residues" evidence="7">
    <location>
        <begin position="309"/>
        <end position="323"/>
    </location>
</feature>
<feature type="coiled-coil region" evidence="6">
    <location>
        <begin position="1108"/>
        <end position="1163"/>
    </location>
</feature>
<dbReference type="OMA" id="GWLRYAT"/>
<gene>
    <name evidence="9" type="ORF">HYPSUDRAFT_130080</name>
</gene>
<evidence type="ECO:0000256" key="6">
    <source>
        <dbReference type="SAM" id="Coils"/>
    </source>
</evidence>
<feature type="coiled-coil region" evidence="6">
    <location>
        <begin position="656"/>
        <end position="1048"/>
    </location>
</feature>
<comment type="subcellular location">
    <subcellularLocation>
        <location evidence="1">Cytoplasm</location>
        <location evidence="1">Cytoskeleton</location>
        <location evidence="1">Microtubule organizing center</location>
    </subcellularLocation>
</comment>
<evidence type="ECO:0000256" key="5">
    <source>
        <dbReference type="ARBA" id="ARBA00023212"/>
    </source>
</evidence>
<feature type="compositionally biased region" description="Low complexity" evidence="7">
    <location>
        <begin position="179"/>
        <end position="195"/>
    </location>
</feature>
<dbReference type="GO" id="GO:0005815">
    <property type="term" value="C:microtubule organizing center"/>
    <property type="evidence" value="ECO:0007669"/>
    <property type="project" value="UniProtKB-SubCell"/>
</dbReference>
<feature type="region of interest" description="Disordered" evidence="7">
    <location>
        <begin position="471"/>
        <end position="538"/>
    </location>
</feature>
<keyword evidence="5" id="KW-0206">Cytoskeleton</keyword>
<dbReference type="Proteomes" id="UP000054270">
    <property type="component" value="Unassembled WGS sequence"/>
</dbReference>
<sequence>MAAMLETPSRIWRRIEAAEAREMPSLPSLPPFEDSGDLEESSDAPNQHDDEDNYDELFANISSPMQSTPTSSHNTVTSTFRGPPSATSTARFAQSIASRSNKSLTNAGSRGFTSRMSQHDSFDVPSLPEIHRTAGVSGFSDGTEEDMEESKSIPDAYLPPPDEEDDDNRELSLTDALESVSRSGSPPFSPGPVSREQTPKKSYDYSVGLISEPKASPFEKYRNVAVRNRTINPRARTPSLSRTSSSQTSSSPHSTPHTNRSLASPSSQSVSPVSAAGHPLPRSATNSPAVVVHRPDGEEESLEAPDFSNDTHDTGARSMDITDVHVSPPRLEGEGDNEQPEPESREEDQMDEGSQETREPTFSSEGDETPHPFNRQNARAFPSPTGSLAFTPTPAFPRPRARFELPQPPSDLLATPAPADPDDEDDRTERPDDLLTPHTRRRSFLLSVINSTARPRMKLGTPHPKRFAAANEEEAAVDATPTAGPSGSGLQSAFVGVTPRPRMAVTRRSSHPLSQAISASDASSEKATTPSLLPMWATPANSSPYDGAGDRASFISTASSHDLTTHQRVNTSFDPAMGFGGGAPGHGVGRFNAAKLNTYLHGLNKRLQEENVTLLERLRALEEKRGGTADANRRASGGGRRSSALGTLGGVPEDGAEAWLEEKAELEEVMEEMKGEAAKLLEEKEALDLELTEERAERERDKERWMERMSEVEQGVSGIIAGLEGKADAAEKRARSAEEAATEQIKEIQKMLANTRDERDAAAERASKAERMLESGKDLGGALKEANDRVAKVLGDLRNANAQVKDLEDEVVHQDARVDELEKELKENKDVISGLEEDMAAHSDALAAERANTKHLQNTIKQVDEELRTAKEYVDELEDGAGEAVERIEKLEQEYASAQETVKTMTVASRQTEQELKSLQSEALNARETVRQMEEALEESEQKMMHDEEILASLRAKITSLEREKQREANLSSRDVSRAALEAGPTDAEYRALEEELDDANREVAKLTTLLNQSPARRAMEKAKDTKIEMLEREKEELLERNRALRTTFNEMGTPSKVFHTPGISPIHRQVLNMSIRAPRTPGGPLKDISWLKTPANEASVTPLISEINRLQRELDRANESIDDKLDKLEDAGLGVVGLTKKLEDARAKIISLEDDISRLSRKEERRLQRLNRVRCQKCNIKIDLRSLASADENSADFSRDLLPSEPPTPPTRTSEALKANLQSVNHHLEELKQQWETEKKQLLGEKAVLESAANRLNAQVKTTKEEARKFAENNRAGERIKANAMGELEKAKQTISVLETELSSERSRLRTMMTEQDRMQREKKQILTDLQRTESDMDEVKQQLQRYKKENSEIERELRENANIEQKVRLWESRAAENMETIESLREERTLLATQYKELQQRYSEASDTANKLRSEYVSHVNSHDNRRGELDLLRLEIDDLRRALDERDTDLQRAEKEKRKVSAEKTDVARTVAALEADLRRVRRDAETFGHDLTLLRREKEALEVDNKDELARVGRAKKQAQTQIRLLTEQLEAQKDKTMHALEQLRSHVCNADADKVGKLKLQHNKECKGLMVQIRYLKAKFSRESVFRENLTSQKQYLLTLLKQFEKSERTIFASIARIGFPVAQPPSRRRICKLKSVALMSVFLARAK</sequence>
<feature type="domain" description="Pericentrin/AKAP-450 centrosomal targeting" evidence="8">
    <location>
        <begin position="1584"/>
        <end position="1653"/>
    </location>
</feature>
<keyword evidence="10" id="KW-1185">Reference proteome</keyword>
<dbReference type="Pfam" id="PF10495">
    <property type="entry name" value="PACT_coil_coil"/>
    <property type="match status" value="1"/>
</dbReference>
<keyword evidence="2" id="KW-0963">Cytoplasm</keyword>
<organism evidence="9 10">
    <name type="scientific">Hypholoma sublateritium (strain FD-334 SS-4)</name>
    <dbReference type="NCBI Taxonomy" id="945553"/>
    <lineage>
        <taxon>Eukaryota</taxon>
        <taxon>Fungi</taxon>
        <taxon>Dikarya</taxon>
        <taxon>Basidiomycota</taxon>
        <taxon>Agaricomycotina</taxon>
        <taxon>Agaricomycetes</taxon>
        <taxon>Agaricomycetidae</taxon>
        <taxon>Agaricales</taxon>
        <taxon>Agaricineae</taxon>
        <taxon>Strophariaceae</taxon>
        <taxon>Hypholoma</taxon>
    </lineage>
</organism>
<feature type="coiled-coil region" evidence="6">
    <location>
        <begin position="1215"/>
        <end position="1551"/>
    </location>
</feature>
<keyword evidence="3" id="KW-0597">Phosphoprotein</keyword>
<dbReference type="Gene3D" id="1.10.287.1490">
    <property type="match status" value="2"/>
</dbReference>
<feature type="compositionally biased region" description="Acidic residues" evidence="7">
    <location>
        <begin position="334"/>
        <end position="354"/>
    </location>
</feature>
<evidence type="ECO:0000256" key="3">
    <source>
        <dbReference type="ARBA" id="ARBA00022553"/>
    </source>
</evidence>
<evidence type="ECO:0000256" key="4">
    <source>
        <dbReference type="ARBA" id="ARBA00023054"/>
    </source>
</evidence>
<evidence type="ECO:0000256" key="1">
    <source>
        <dbReference type="ARBA" id="ARBA00004267"/>
    </source>
</evidence>
<feature type="compositionally biased region" description="Low complexity" evidence="7">
    <location>
        <begin position="233"/>
        <end position="276"/>
    </location>
</feature>
<name>A0A0D2PBI7_HYPSF</name>
<feature type="region of interest" description="Disordered" evidence="7">
    <location>
        <begin position="625"/>
        <end position="652"/>
    </location>
</feature>
<evidence type="ECO:0000256" key="7">
    <source>
        <dbReference type="SAM" id="MobiDB-lite"/>
    </source>
</evidence>
<feature type="compositionally biased region" description="Polar residues" evidence="7">
    <location>
        <begin position="60"/>
        <end position="116"/>
    </location>
</feature>
<dbReference type="STRING" id="945553.A0A0D2PBI7"/>
<evidence type="ECO:0000259" key="8">
    <source>
        <dbReference type="Pfam" id="PF10495"/>
    </source>
</evidence>
<evidence type="ECO:0000256" key="2">
    <source>
        <dbReference type="ARBA" id="ARBA00022490"/>
    </source>
</evidence>
<proteinExistence type="predicted"/>
<dbReference type="PANTHER" id="PTHR23160:SF19">
    <property type="entry name" value="MYOSIN HEAVY CHAIN-RELATED PROTEIN"/>
    <property type="match status" value="1"/>
</dbReference>
<keyword evidence="4 6" id="KW-0175">Coiled coil</keyword>
<protein>
    <recommendedName>
        <fullName evidence="8">Pericentrin/AKAP-450 centrosomal targeting domain-containing protein</fullName>
    </recommendedName>
</protein>
<dbReference type="EMBL" id="KN817522">
    <property type="protein sequence ID" value="KJA28204.1"/>
    <property type="molecule type" value="Genomic_DNA"/>
</dbReference>
<dbReference type="PANTHER" id="PTHR23160">
    <property type="entry name" value="SYNAPTONEMAL COMPLEX PROTEIN-RELATED"/>
    <property type="match status" value="1"/>
</dbReference>
<dbReference type="GO" id="GO:0005737">
    <property type="term" value="C:cytoplasm"/>
    <property type="evidence" value="ECO:0007669"/>
    <property type="project" value="UniProtKB-ARBA"/>
</dbReference>
<evidence type="ECO:0000313" key="10">
    <source>
        <dbReference type="Proteomes" id="UP000054270"/>
    </source>
</evidence>
<reference evidence="10" key="1">
    <citation type="submission" date="2014-04" db="EMBL/GenBank/DDBJ databases">
        <title>Evolutionary Origins and Diversification of the Mycorrhizal Mutualists.</title>
        <authorList>
            <consortium name="DOE Joint Genome Institute"/>
            <consortium name="Mycorrhizal Genomics Consortium"/>
            <person name="Kohler A."/>
            <person name="Kuo A."/>
            <person name="Nagy L.G."/>
            <person name="Floudas D."/>
            <person name="Copeland A."/>
            <person name="Barry K.W."/>
            <person name="Cichocki N."/>
            <person name="Veneault-Fourrey C."/>
            <person name="LaButti K."/>
            <person name="Lindquist E.A."/>
            <person name="Lipzen A."/>
            <person name="Lundell T."/>
            <person name="Morin E."/>
            <person name="Murat C."/>
            <person name="Riley R."/>
            <person name="Ohm R."/>
            <person name="Sun H."/>
            <person name="Tunlid A."/>
            <person name="Henrissat B."/>
            <person name="Grigoriev I.V."/>
            <person name="Hibbett D.S."/>
            <person name="Martin F."/>
        </authorList>
    </citation>
    <scope>NUCLEOTIDE SEQUENCE [LARGE SCALE GENOMIC DNA]</scope>
    <source>
        <strain evidence="10">FD-334 SS-4</strain>
    </source>
</reference>
<accession>A0A0D2PBI7</accession>
<feature type="region of interest" description="Disordered" evidence="7">
    <location>
        <begin position="20"/>
        <end position="447"/>
    </location>
</feature>
<evidence type="ECO:0000313" key="9">
    <source>
        <dbReference type="EMBL" id="KJA28204.1"/>
    </source>
</evidence>
<dbReference type="OrthoDB" id="2020852at2759"/>